<gene>
    <name evidence="1" type="ORF">BMR96_03765</name>
</gene>
<dbReference type="STRING" id="33968.BMS77_02045"/>
<dbReference type="eggNOG" id="ENOG5030CQ7">
    <property type="taxonomic scope" value="Bacteria"/>
</dbReference>
<name>A0A1X0VED8_LEUPS</name>
<dbReference type="Proteomes" id="UP000192288">
    <property type="component" value="Unassembled WGS sequence"/>
</dbReference>
<accession>A0A1X0VED8</accession>
<proteinExistence type="predicted"/>
<dbReference type="EMBL" id="MPLS01000009">
    <property type="protein sequence ID" value="ORI98060.1"/>
    <property type="molecule type" value="Genomic_DNA"/>
</dbReference>
<evidence type="ECO:0000313" key="2">
    <source>
        <dbReference type="Proteomes" id="UP000192288"/>
    </source>
</evidence>
<sequence>MNMTVGDLQFSFVGGKLTLKYASVSFNAGTFPNSLNGNLQVTPEDGVSLTSSEDDIKAAAKKKIQALIAEVPAKTTEV</sequence>
<evidence type="ECO:0000313" key="1">
    <source>
        <dbReference type="EMBL" id="ORI98060.1"/>
    </source>
</evidence>
<dbReference type="RefSeq" id="WP_080518983.1">
    <property type="nucleotide sequence ID" value="NZ_MPLS01000009.1"/>
</dbReference>
<organism evidence="1 2">
    <name type="scientific">Leuconostoc pseudomesenteroides</name>
    <dbReference type="NCBI Taxonomy" id="33968"/>
    <lineage>
        <taxon>Bacteria</taxon>
        <taxon>Bacillati</taxon>
        <taxon>Bacillota</taxon>
        <taxon>Bacilli</taxon>
        <taxon>Lactobacillales</taxon>
        <taxon>Lactobacillaceae</taxon>
        <taxon>Leuconostoc</taxon>
    </lineage>
</organism>
<dbReference type="AlphaFoldDB" id="A0A1X0VED8"/>
<comment type="caution">
    <text evidence="1">The sequence shown here is derived from an EMBL/GenBank/DDBJ whole genome shotgun (WGS) entry which is preliminary data.</text>
</comment>
<reference evidence="1 2" key="1">
    <citation type="journal article" date="2017" name="Front. Microbiol.">
        <title>Genomic Characterization of Dairy Associated Leuconostoc Species and Diversity of Leuconostocs in Undefined Mixed Mesophilic Starter Cultures.</title>
        <authorList>
            <person name="Frantzen C.A."/>
            <person name="Kot W."/>
            <person name="Pedersen T.B."/>
            <person name="Ardo Y.M."/>
            <person name="Broadbent J.R."/>
            <person name="Neve H."/>
            <person name="Hansen L.H."/>
            <person name="Dal Bello F."/>
            <person name="Ostlie H.M."/>
            <person name="Kleppen H.P."/>
            <person name="Vogensen F.K."/>
            <person name="Holo H."/>
        </authorList>
    </citation>
    <scope>NUCLEOTIDE SEQUENCE [LARGE SCALE GENOMIC DNA]</scope>
    <source>
        <strain evidence="1 2">LMGCF08</strain>
    </source>
</reference>
<protein>
    <submittedName>
        <fullName evidence="1">Uncharacterized protein</fullName>
    </submittedName>
</protein>